<dbReference type="InterPro" id="IPR051516">
    <property type="entry name" value="SETDB_methyltransferase"/>
</dbReference>
<feature type="region of interest" description="Disordered" evidence="3">
    <location>
        <begin position="130"/>
        <end position="158"/>
    </location>
</feature>
<evidence type="ECO:0000259" key="5">
    <source>
        <dbReference type="Pfam" id="PF18358"/>
    </source>
</evidence>
<keyword evidence="2" id="KW-0539">Nucleus</keyword>
<accession>A0ABU7EE96</accession>
<feature type="region of interest" description="Disordered" evidence="3">
    <location>
        <begin position="379"/>
        <end position="400"/>
    </location>
</feature>
<feature type="compositionally biased region" description="Low complexity" evidence="3">
    <location>
        <begin position="327"/>
        <end position="353"/>
    </location>
</feature>
<dbReference type="PANTHER" id="PTHR46024:SF1">
    <property type="entry name" value="HISTONE-LYSINE N-METHYLTRANSFERASE EGGLESS"/>
    <property type="match status" value="1"/>
</dbReference>
<dbReference type="Proteomes" id="UP001352852">
    <property type="component" value="Unassembled WGS sequence"/>
</dbReference>
<gene>
    <name evidence="7" type="ORF">CHARACLAT_019435</name>
</gene>
<feature type="domain" description="Histone methyltransferase Tudor" evidence="6">
    <location>
        <begin position="465"/>
        <end position="505"/>
    </location>
</feature>
<evidence type="ECO:0000256" key="3">
    <source>
        <dbReference type="SAM" id="MobiDB-lite"/>
    </source>
</evidence>
<sequence>MRGFSPEKKAGPVNCYFIVRMEMDRTEISQEELQSWIRDEVFKARLTSPGILNKYSLLQSLLERRQIQATRFLELCQSVIVFENTVKELYSQLGWEYTDLDSDSDDGVESMSCRRTLPFLSVSTGDRIHRPSASRVSVPQSPTSGDEENEEEIISQKSPVATLKQEAVILLTKLTSSQIAAAKRPALPDSDNAEGEDLSSADSDNQWEPDEEMSESDCSDSDFSSGSRKKRRYNKNGGNLEKLNRASKKRSKPSAKTSKAKTSVSTASTNCDAEMSSLPATSDTDPESSQQDATTSLSNYTKTTKCPSSKTNKTSQISAARNKVKTTKTSQAKTTKMTTQSSTTNATSQATITPATTPLPNKVSTESNMVKTFTPSANAKVVTPASQQSSETTNAPPRLPTGEIKLDMIVLARKKPLCWQQGKVAEIITKEDGKVKYKITFEEKGKSLVSGHHIAFDRMPKLEELSIGCRVVVKCSGDIAEFQPGIMAELPNRRNRMRFLVYIDDHTPIYVGLPAIHLVYRPLADPLGDILDDNHRDFMREYLRVWPYPPQTQYKVGQILKAEYEGIMQKCEVITVDCSLIEVIFESDQHKEWLYRGSLRLEHMVNMKFYMWKKEVGEKKCDKPSPRVTGKNILNNSNVVTDSNML</sequence>
<evidence type="ECO:0000313" key="7">
    <source>
        <dbReference type="EMBL" id="MED6284460.1"/>
    </source>
</evidence>
<comment type="caution">
    <text evidence="7">The sequence shown here is derived from an EMBL/GenBank/DDBJ whole genome shotgun (WGS) entry which is preliminary data.</text>
</comment>
<feature type="compositionally biased region" description="Low complexity" evidence="3">
    <location>
        <begin position="254"/>
        <end position="269"/>
    </location>
</feature>
<reference evidence="7 8" key="1">
    <citation type="submission" date="2021-06" db="EMBL/GenBank/DDBJ databases">
        <authorList>
            <person name="Palmer J.M."/>
        </authorList>
    </citation>
    <scope>NUCLEOTIDE SEQUENCE [LARGE SCALE GENOMIC DNA]</scope>
    <source>
        <strain evidence="7 8">CL_MEX2019</strain>
        <tissue evidence="7">Muscle</tissue>
    </source>
</reference>
<dbReference type="PANTHER" id="PTHR46024">
    <property type="entry name" value="HISTONE-LYSINE N-METHYLTRANSFERASE EGGLESS"/>
    <property type="match status" value="1"/>
</dbReference>
<evidence type="ECO:0000256" key="2">
    <source>
        <dbReference type="ARBA" id="ARBA00023242"/>
    </source>
</evidence>
<feature type="compositionally biased region" description="Polar residues" evidence="3">
    <location>
        <begin position="278"/>
        <end position="319"/>
    </location>
</feature>
<keyword evidence="8" id="KW-1185">Reference proteome</keyword>
<proteinExistence type="predicted"/>
<dbReference type="InterPro" id="IPR040880">
    <property type="entry name" value="DUF5604"/>
</dbReference>
<evidence type="ECO:0000259" key="4">
    <source>
        <dbReference type="Pfam" id="PF18300"/>
    </source>
</evidence>
<dbReference type="Pfam" id="PF18359">
    <property type="entry name" value="Tudor_5"/>
    <property type="match status" value="1"/>
</dbReference>
<dbReference type="EMBL" id="JAHUTJ010050947">
    <property type="protein sequence ID" value="MED6284460.1"/>
    <property type="molecule type" value="Genomic_DNA"/>
</dbReference>
<dbReference type="Pfam" id="PF18358">
    <property type="entry name" value="Tudor_4"/>
    <property type="match status" value="1"/>
</dbReference>
<feature type="domain" description="DUF5604" evidence="4">
    <location>
        <begin position="402"/>
        <end position="457"/>
    </location>
</feature>
<comment type="subcellular location">
    <subcellularLocation>
        <location evidence="1">Nucleus</location>
    </subcellularLocation>
</comment>
<evidence type="ECO:0000259" key="6">
    <source>
        <dbReference type="Pfam" id="PF18359"/>
    </source>
</evidence>
<protein>
    <submittedName>
        <fullName evidence="7">Uncharacterized protein</fullName>
    </submittedName>
</protein>
<dbReference type="Pfam" id="PF18300">
    <property type="entry name" value="DUF5604"/>
    <property type="match status" value="1"/>
</dbReference>
<feature type="domain" description="Histone methyltransferase Tudor" evidence="5">
    <location>
        <begin position="555"/>
        <end position="602"/>
    </location>
</feature>
<dbReference type="InterPro" id="IPR041291">
    <property type="entry name" value="TUDOR_5"/>
</dbReference>
<feature type="compositionally biased region" description="Acidic residues" evidence="3">
    <location>
        <begin position="191"/>
        <end position="220"/>
    </location>
</feature>
<feature type="region of interest" description="Disordered" evidence="3">
    <location>
        <begin position="181"/>
        <end position="364"/>
    </location>
</feature>
<feature type="compositionally biased region" description="Polar residues" evidence="3">
    <location>
        <begin position="134"/>
        <end position="144"/>
    </location>
</feature>
<feature type="compositionally biased region" description="Polar residues" evidence="3">
    <location>
        <begin position="384"/>
        <end position="395"/>
    </location>
</feature>
<dbReference type="Gene3D" id="2.30.30.140">
    <property type="match status" value="2"/>
</dbReference>
<evidence type="ECO:0000256" key="1">
    <source>
        <dbReference type="ARBA" id="ARBA00004123"/>
    </source>
</evidence>
<organism evidence="7 8">
    <name type="scientific">Characodon lateralis</name>
    <dbReference type="NCBI Taxonomy" id="208331"/>
    <lineage>
        <taxon>Eukaryota</taxon>
        <taxon>Metazoa</taxon>
        <taxon>Chordata</taxon>
        <taxon>Craniata</taxon>
        <taxon>Vertebrata</taxon>
        <taxon>Euteleostomi</taxon>
        <taxon>Actinopterygii</taxon>
        <taxon>Neopterygii</taxon>
        <taxon>Teleostei</taxon>
        <taxon>Neoteleostei</taxon>
        <taxon>Acanthomorphata</taxon>
        <taxon>Ovalentaria</taxon>
        <taxon>Atherinomorphae</taxon>
        <taxon>Cyprinodontiformes</taxon>
        <taxon>Goodeidae</taxon>
        <taxon>Characodon</taxon>
    </lineage>
</organism>
<name>A0ABU7EE96_9TELE</name>
<dbReference type="InterPro" id="IPR041292">
    <property type="entry name" value="Tudor_4"/>
</dbReference>
<evidence type="ECO:0000313" key="8">
    <source>
        <dbReference type="Proteomes" id="UP001352852"/>
    </source>
</evidence>
<feature type="compositionally biased region" description="Polar residues" evidence="3">
    <location>
        <begin position="354"/>
        <end position="364"/>
    </location>
</feature>